<dbReference type="PROSITE" id="PS51387">
    <property type="entry name" value="FAD_PCMH"/>
    <property type="match status" value="1"/>
</dbReference>
<dbReference type="Pfam" id="PF01565">
    <property type="entry name" value="FAD_binding_4"/>
    <property type="match status" value="1"/>
</dbReference>
<gene>
    <name evidence="2" type="ORF">S03H2_16590</name>
</gene>
<dbReference type="PANTHER" id="PTHR11748">
    <property type="entry name" value="D-LACTATE DEHYDROGENASE"/>
    <property type="match status" value="1"/>
</dbReference>
<dbReference type="InterPro" id="IPR016166">
    <property type="entry name" value="FAD-bd_PCMH"/>
</dbReference>
<reference evidence="2" key="1">
    <citation type="journal article" date="2014" name="Front. Microbiol.">
        <title>High frequency of phylogenetically diverse reductive dehalogenase-homologous genes in deep subseafloor sedimentary metagenomes.</title>
        <authorList>
            <person name="Kawai M."/>
            <person name="Futagami T."/>
            <person name="Toyoda A."/>
            <person name="Takaki Y."/>
            <person name="Nishi S."/>
            <person name="Hori S."/>
            <person name="Arai W."/>
            <person name="Tsubouchi T."/>
            <person name="Morono Y."/>
            <person name="Uchiyama I."/>
            <person name="Ito T."/>
            <person name="Fujiyama A."/>
            <person name="Inagaki F."/>
            <person name="Takami H."/>
        </authorList>
    </citation>
    <scope>NUCLEOTIDE SEQUENCE</scope>
    <source>
        <strain evidence="2">Expedition CK06-06</strain>
    </source>
</reference>
<dbReference type="GO" id="GO:1903457">
    <property type="term" value="P:lactate catabolic process"/>
    <property type="evidence" value="ECO:0007669"/>
    <property type="project" value="TreeGrafter"/>
</dbReference>
<organism evidence="2">
    <name type="scientific">marine sediment metagenome</name>
    <dbReference type="NCBI Taxonomy" id="412755"/>
    <lineage>
        <taxon>unclassified sequences</taxon>
        <taxon>metagenomes</taxon>
        <taxon>ecological metagenomes</taxon>
    </lineage>
</organism>
<proteinExistence type="predicted"/>
<dbReference type="SUPFAM" id="SSF56176">
    <property type="entry name" value="FAD-binding/transporter-associated domain-like"/>
    <property type="match status" value="1"/>
</dbReference>
<dbReference type="InterPro" id="IPR036318">
    <property type="entry name" value="FAD-bd_PCMH-like_sf"/>
</dbReference>
<dbReference type="AlphaFoldDB" id="X1GAM5"/>
<evidence type="ECO:0000313" key="2">
    <source>
        <dbReference type="EMBL" id="GAH41880.1"/>
    </source>
</evidence>
<comment type="caution">
    <text evidence="2">The sequence shown here is derived from an EMBL/GenBank/DDBJ whole genome shotgun (WGS) entry which is preliminary data.</text>
</comment>
<feature type="non-terminal residue" evidence="2">
    <location>
        <position position="1"/>
    </location>
</feature>
<accession>X1GAM5</accession>
<sequence>FGGSKPIGDSGIVLDMKRMNQIINLDQENLIVTVEAGISWGKLNEYLCHYDLYTGCMGPGSGMTAAIGGGISHHSVGGGGCAKYGACTNQLVSLEVVLPTGDIIETGSQANKYSKFPFNRFGNGPDLAGLFCGDNGIFGVKTKVSLQIFPKPLFAAYKTFQLPRKERVISAKIMNEIRQKGIDVYDVMYMMDILVRIGSEIGMFPFWENLKSIKKTLDPRFILSRGKFNFWGENGKK</sequence>
<dbReference type="EMBL" id="BARU01008485">
    <property type="protein sequence ID" value="GAH41880.1"/>
    <property type="molecule type" value="Genomic_DNA"/>
</dbReference>
<dbReference type="GO" id="GO:0004458">
    <property type="term" value="F:D-lactate dehydrogenase (cytochrome) activity"/>
    <property type="evidence" value="ECO:0007669"/>
    <property type="project" value="TreeGrafter"/>
</dbReference>
<dbReference type="PANTHER" id="PTHR11748:SF118">
    <property type="entry name" value="ALKYLDIHYDROXYACETONEPHOSPHATE SYNTHASE (PRECURSOR)"/>
    <property type="match status" value="1"/>
</dbReference>
<name>X1GAM5_9ZZZZ</name>
<feature type="domain" description="FAD-binding PCMH-type" evidence="1">
    <location>
        <begin position="1"/>
        <end position="151"/>
    </location>
</feature>
<dbReference type="InterPro" id="IPR006094">
    <property type="entry name" value="Oxid_FAD_bind_N"/>
</dbReference>
<dbReference type="GO" id="GO:0008720">
    <property type="term" value="F:D-lactate dehydrogenase (NAD+) activity"/>
    <property type="evidence" value="ECO:0007669"/>
    <property type="project" value="TreeGrafter"/>
</dbReference>
<protein>
    <recommendedName>
        <fullName evidence="1">FAD-binding PCMH-type domain-containing protein</fullName>
    </recommendedName>
</protein>
<evidence type="ECO:0000259" key="1">
    <source>
        <dbReference type="PROSITE" id="PS51387"/>
    </source>
</evidence>
<dbReference type="Gene3D" id="3.30.465.10">
    <property type="match status" value="1"/>
</dbReference>
<dbReference type="InterPro" id="IPR016169">
    <property type="entry name" value="FAD-bd_PCMH_sub2"/>
</dbReference>
<dbReference type="GO" id="GO:0071949">
    <property type="term" value="F:FAD binding"/>
    <property type="evidence" value="ECO:0007669"/>
    <property type="project" value="InterPro"/>
</dbReference>